<organism evidence="3 4">
    <name type="scientific">Planoprotostelium fungivorum</name>
    <dbReference type="NCBI Taxonomy" id="1890364"/>
    <lineage>
        <taxon>Eukaryota</taxon>
        <taxon>Amoebozoa</taxon>
        <taxon>Evosea</taxon>
        <taxon>Variosea</taxon>
        <taxon>Cavosteliida</taxon>
        <taxon>Cavosteliaceae</taxon>
        <taxon>Planoprotostelium</taxon>
    </lineage>
</organism>
<dbReference type="EMBL" id="MDYQ01000065">
    <property type="protein sequence ID" value="PRP84354.1"/>
    <property type="molecule type" value="Genomic_DNA"/>
</dbReference>
<feature type="region of interest" description="Disordered" evidence="1">
    <location>
        <begin position="1"/>
        <end position="23"/>
    </location>
</feature>
<dbReference type="Gene3D" id="1.20.1050.80">
    <property type="entry name" value="VPS9 domain"/>
    <property type="match status" value="1"/>
</dbReference>
<feature type="domain" description="VPS9" evidence="2">
    <location>
        <begin position="634"/>
        <end position="797"/>
    </location>
</feature>
<reference evidence="3 4" key="1">
    <citation type="journal article" date="2018" name="Genome Biol. Evol.">
        <title>Multiple Roots of Fruiting Body Formation in Amoebozoa.</title>
        <authorList>
            <person name="Hillmann F."/>
            <person name="Forbes G."/>
            <person name="Novohradska S."/>
            <person name="Ferling I."/>
            <person name="Riege K."/>
            <person name="Groth M."/>
            <person name="Westermann M."/>
            <person name="Marz M."/>
            <person name="Spaller T."/>
            <person name="Winckler T."/>
            <person name="Schaap P."/>
            <person name="Glockner G."/>
        </authorList>
    </citation>
    <scope>NUCLEOTIDE SEQUENCE [LARGE SCALE GENOMIC DNA]</scope>
    <source>
        <strain evidence="3 4">Jena</strain>
    </source>
</reference>
<evidence type="ECO:0000259" key="2">
    <source>
        <dbReference type="PROSITE" id="PS51205"/>
    </source>
</evidence>
<feature type="region of interest" description="Disordered" evidence="1">
    <location>
        <begin position="270"/>
        <end position="303"/>
    </location>
</feature>
<proteinExistence type="predicted"/>
<feature type="compositionally biased region" description="Basic and acidic residues" evidence="1">
    <location>
        <begin position="272"/>
        <end position="283"/>
    </location>
</feature>
<evidence type="ECO:0000313" key="3">
    <source>
        <dbReference type="EMBL" id="PRP84354.1"/>
    </source>
</evidence>
<evidence type="ECO:0000256" key="1">
    <source>
        <dbReference type="SAM" id="MobiDB-lite"/>
    </source>
</evidence>
<feature type="compositionally biased region" description="Basic and acidic residues" evidence="1">
    <location>
        <begin position="294"/>
        <end position="303"/>
    </location>
</feature>
<accession>A0A2P6NK80</accession>
<keyword evidence="4" id="KW-1185">Reference proteome</keyword>
<dbReference type="InParanoid" id="A0A2P6NK80"/>
<dbReference type="Pfam" id="PF02204">
    <property type="entry name" value="VPS9"/>
    <property type="match status" value="1"/>
</dbReference>
<dbReference type="Proteomes" id="UP000241769">
    <property type="component" value="Unassembled WGS sequence"/>
</dbReference>
<comment type="caution">
    <text evidence="3">The sequence shown here is derived from an EMBL/GenBank/DDBJ whole genome shotgun (WGS) entry which is preliminary data.</text>
</comment>
<protein>
    <recommendedName>
        <fullName evidence="2">VPS9 domain-containing protein</fullName>
    </recommendedName>
</protein>
<dbReference type="OrthoDB" id="21085at2759"/>
<gene>
    <name evidence="3" type="ORF">PROFUN_07655</name>
</gene>
<dbReference type="AlphaFoldDB" id="A0A2P6NK80"/>
<sequence>MERRGQSLSEKRPSTREMRSSRSYLSHSAWRIQRTHSPAPTELQILAKELLSRESSSSSSTNRSLASSFMSSVMKEQTGLSSAHRSRLWQELLILEAKQHNKQNEFMEDINEEEEDEYFSEKEESFRMFDSIDTGGSLVIKSDRRNMAKSLTDKLYKESHTMDGDKIHLTDSMDSGKMTMPLTANSLMDLSVADRLSSLRAKHARSVEGWKSLNPSQQCVPLRYSSTPGISVIPLPPAPPAAMWSAAYPTKSNDQSRKIFMKMGTRSLTSRDLMDGDRNDRFNGPRSFNSVGRGKKDEEEMDGHKLRQKLFSRIHTLQKKVEQSLHTMNDLQSRRLKLIVKMRGKIEKFSSWGLRGREAKKSFRSVVVTKLMILEVEQNVQLCRHFFLKEKLLYLSEVYETLMNYKNESVTSLDPKVWESHRAIEKYPEVKVQYKSIKRLRTHLKGQIAAHKKEVDKAASEDSDKNATKTYTCILNDINEENVKVVVGGQLFEEKDASLQSTEGKIVGIQRRMNAMLTDERTREGKQMKRLIEELKLEMNYIREGCRPAGSRVPIDGIEINDFIESFVDSLMTRHKIPPYVNANVQPLDADVFGVLNNNSLRTQILVQRMLYPTIADFTFAWSVNHPLHEERLSEDSMKFHRNQYILRTLPPEDLPIDLAFLPPGHRKDIIHLPIVADAVTELNFIVFQLVPIDMIHIIQKVLTSIIGIIHHIAGPQREVGADDIFPVFIYLLVWSTIGKHTYYTNKGRKEISVHHYIQLLNDFMTEGEFRGEAGYCLVTLEAAVRHLTDMEIEEINM</sequence>
<evidence type="ECO:0000313" key="4">
    <source>
        <dbReference type="Proteomes" id="UP000241769"/>
    </source>
</evidence>
<feature type="compositionally biased region" description="Basic and acidic residues" evidence="1">
    <location>
        <begin position="1"/>
        <end position="20"/>
    </location>
</feature>
<dbReference type="InterPro" id="IPR037191">
    <property type="entry name" value="VPS9_dom_sf"/>
</dbReference>
<dbReference type="PROSITE" id="PS51205">
    <property type="entry name" value="VPS9"/>
    <property type="match status" value="1"/>
</dbReference>
<dbReference type="InterPro" id="IPR003123">
    <property type="entry name" value="VPS9"/>
</dbReference>
<name>A0A2P6NK80_9EUKA</name>
<dbReference type="SUPFAM" id="SSF109993">
    <property type="entry name" value="VPS9 domain"/>
    <property type="match status" value="1"/>
</dbReference>